<dbReference type="SUPFAM" id="SSF52172">
    <property type="entry name" value="CheY-like"/>
    <property type="match status" value="1"/>
</dbReference>
<dbReference type="EMBL" id="CP031641">
    <property type="protein sequence ID" value="AXO88131.1"/>
    <property type="molecule type" value="Genomic_DNA"/>
</dbReference>
<dbReference type="PROSITE" id="PS50109">
    <property type="entry name" value="HIS_KIN"/>
    <property type="match status" value="1"/>
</dbReference>
<dbReference type="SMART" id="SM00448">
    <property type="entry name" value="REC"/>
    <property type="match status" value="1"/>
</dbReference>
<dbReference type="Gene3D" id="1.10.287.130">
    <property type="match status" value="1"/>
</dbReference>
<protein>
    <recommendedName>
        <fullName evidence="2">histidine kinase</fullName>
        <ecNumber evidence="2">2.7.13.3</ecNumber>
    </recommendedName>
</protein>
<evidence type="ECO:0000259" key="6">
    <source>
        <dbReference type="PROSITE" id="PS50109"/>
    </source>
</evidence>
<dbReference type="EC" id="2.7.13.3" evidence="2"/>
<dbReference type="InterPro" id="IPR036097">
    <property type="entry name" value="HisK_dim/P_sf"/>
</dbReference>
<dbReference type="PANTHER" id="PTHR43065:SF42">
    <property type="entry name" value="TWO-COMPONENT SENSOR PPRA"/>
    <property type="match status" value="1"/>
</dbReference>
<dbReference type="CDD" id="cd00082">
    <property type="entry name" value="HisKA"/>
    <property type="match status" value="1"/>
</dbReference>
<name>A0AAI8KAQ4_9PSED</name>
<dbReference type="Pfam" id="PF08448">
    <property type="entry name" value="PAS_4"/>
    <property type="match status" value="1"/>
</dbReference>
<organism evidence="8 9">
    <name type="scientific">Pseudomonas parafulva</name>
    <dbReference type="NCBI Taxonomy" id="157782"/>
    <lineage>
        <taxon>Bacteria</taxon>
        <taxon>Pseudomonadati</taxon>
        <taxon>Pseudomonadota</taxon>
        <taxon>Gammaproteobacteria</taxon>
        <taxon>Pseudomonadales</taxon>
        <taxon>Pseudomonadaceae</taxon>
        <taxon>Pseudomonas</taxon>
    </lineage>
</organism>
<feature type="domain" description="Response regulatory" evidence="7">
    <location>
        <begin position="545"/>
        <end position="658"/>
    </location>
</feature>
<dbReference type="Pfam" id="PF02518">
    <property type="entry name" value="HATPase_c"/>
    <property type="match status" value="1"/>
</dbReference>
<dbReference type="Gene3D" id="3.40.50.2300">
    <property type="match status" value="1"/>
</dbReference>
<comment type="catalytic activity">
    <reaction evidence="1">
        <text>ATP + protein L-histidine = ADP + protein N-phospho-L-histidine.</text>
        <dbReference type="EC" id="2.7.13.3"/>
    </reaction>
</comment>
<feature type="modified residue" description="4-aspartylphosphate" evidence="5">
    <location>
        <position position="595"/>
    </location>
</feature>
<dbReference type="RefSeq" id="WP_052192010.1">
    <property type="nucleotide sequence ID" value="NZ_CP009747.1"/>
</dbReference>
<evidence type="ECO:0000256" key="1">
    <source>
        <dbReference type="ARBA" id="ARBA00000085"/>
    </source>
</evidence>
<keyword evidence="3 5" id="KW-0597">Phosphoprotein</keyword>
<dbReference type="SUPFAM" id="SSF47384">
    <property type="entry name" value="Homodimeric domain of signal transducing histidine kinase"/>
    <property type="match status" value="1"/>
</dbReference>
<dbReference type="InterPro" id="IPR035965">
    <property type="entry name" value="PAS-like_dom_sf"/>
</dbReference>
<accession>A0AAI8KAQ4</accession>
<evidence type="ECO:0000256" key="5">
    <source>
        <dbReference type="PROSITE-ProRule" id="PRU00169"/>
    </source>
</evidence>
<evidence type="ECO:0000256" key="4">
    <source>
        <dbReference type="ARBA" id="ARBA00022777"/>
    </source>
</evidence>
<dbReference type="InterPro" id="IPR005467">
    <property type="entry name" value="His_kinase_dom"/>
</dbReference>
<dbReference type="SUPFAM" id="SSF55874">
    <property type="entry name" value="ATPase domain of HSP90 chaperone/DNA topoisomerase II/histidine kinase"/>
    <property type="match status" value="1"/>
</dbReference>
<keyword evidence="4 8" id="KW-0418">Kinase</keyword>
<dbReference type="GO" id="GO:0000155">
    <property type="term" value="F:phosphorelay sensor kinase activity"/>
    <property type="evidence" value="ECO:0007669"/>
    <property type="project" value="InterPro"/>
</dbReference>
<proteinExistence type="predicted"/>
<dbReference type="SMART" id="SM00387">
    <property type="entry name" value="HATPase_c"/>
    <property type="match status" value="1"/>
</dbReference>
<sequence length="664" mass="74069">MSTLPAHPPDPYTLAWHRQQARAAMLEEGMKEQCFELLCQQMNEGFCIVEMIDTPRGPLSDYRHIYLNAASVRHAGYHRHLGVTVRELIPDEAEVWIERFAEVQRTGVSSTFVHELKEARRLLAVSVYRLEPTSKRRLGVIFRDQSSSDLLLSRYELLEQRIDAAQAERKLFGDVLDSSLANVLVMDNNLILRAINRTARATFQREHHYVPQIGETLEQALAPVPEASKLMLPLWRRALSGESVVHVISIGGRPHLRHYELRMSCLRNDEQQIIGAYLFAYNITERVNEQERLREAEQALRQSQKMEAVGQLTGGIAHDFNNLLGSIQGALELARQRLRESRADDAAQLLDSVQQDTGRAASLVQRLLAFSRQQTLQPQAIHIQHLVSGLMPLIKSSVGSRVQLIDRTQPDLWLTCVDPPQLESALLNLCLNARDAMPEGGAVSIQCENIDMDPLLAAGLDAAPGEYLHLAVADQGEGMTQEVAERAIDPFFTTKPLGQGTGLGLSMVYGFVRQSGGQMQIQSTPGQGTTVHLYLPRHHSIPRRTVLVIEEQPAMRLVMQEYLEDAGHRVHTSLSGNEALCAVQQGLRPNLLICDARVLRQETGLRLLQAAQQVNPALRVLVLAEPGEAVDLHGDTHVEVHNRPVNVEALVRRTTSLLEALPVS</sequence>
<dbReference type="CDD" id="cd00156">
    <property type="entry name" value="REC"/>
    <property type="match status" value="1"/>
</dbReference>
<evidence type="ECO:0000259" key="7">
    <source>
        <dbReference type="PROSITE" id="PS50110"/>
    </source>
</evidence>
<evidence type="ECO:0000313" key="8">
    <source>
        <dbReference type="EMBL" id="AXO88131.1"/>
    </source>
</evidence>
<dbReference type="AlphaFoldDB" id="A0AAI8KAQ4"/>
<dbReference type="InterPro" id="IPR001789">
    <property type="entry name" value="Sig_transdc_resp-reg_receiver"/>
</dbReference>
<dbReference type="PANTHER" id="PTHR43065">
    <property type="entry name" value="SENSOR HISTIDINE KINASE"/>
    <property type="match status" value="1"/>
</dbReference>
<dbReference type="InterPro" id="IPR003594">
    <property type="entry name" value="HATPase_dom"/>
</dbReference>
<evidence type="ECO:0000313" key="9">
    <source>
        <dbReference type="Proteomes" id="UP000258127"/>
    </source>
</evidence>
<dbReference type="Pfam" id="PF00072">
    <property type="entry name" value="Response_reg"/>
    <property type="match status" value="1"/>
</dbReference>
<dbReference type="Pfam" id="PF00512">
    <property type="entry name" value="HisKA"/>
    <property type="match status" value="1"/>
</dbReference>
<dbReference type="SUPFAM" id="SSF55785">
    <property type="entry name" value="PYP-like sensor domain (PAS domain)"/>
    <property type="match status" value="1"/>
</dbReference>
<dbReference type="InterPro" id="IPR013656">
    <property type="entry name" value="PAS_4"/>
</dbReference>
<dbReference type="Gene3D" id="3.30.450.20">
    <property type="entry name" value="PAS domain"/>
    <property type="match status" value="2"/>
</dbReference>
<evidence type="ECO:0000256" key="3">
    <source>
        <dbReference type="ARBA" id="ARBA00022553"/>
    </source>
</evidence>
<keyword evidence="9" id="KW-1185">Reference proteome</keyword>
<dbReference type="Proteomes" id="UP000258127">
    <property type="component" value="Chromosome"/>
</dbReference>
<feature type="domain" description="Histidine kinase" evidence="6">
    <location>
        <begin position="315"/>
        <end position="539"/>
    </location>
</feature>
<dbReference type="PROSITE" id="PS50110">
    <property type="entry name" value="RESPONSE_REGULATORY"/>
    <property type="match status" value="1"/>
</dbReference>
<dbReference type="SMART" id="SM00388">
    <property type="entry name" value="HisKA"/>
    <property type="match status" value="1"/>
</dbReference>
<reference evidence="8 9" key="1">
    <citation type="submission" date="2018-08" db="EMBL/GenBank/DDBJ databases">
        <authorList>
            <person name="Lee Y."/>
            <person name="Kakembo D."/>
        </authorList>
    </citation>
    <scope>NUCLEOTIDE SEQUENCE [LARGE SCALE GENOMIC DNA]</scope>
    <source>
        <strain evidence="8 9">JBCS1880</strain>
    </source>
</reference>
<dbReference type="InterPro" id="IPR003661">
    <property type="entry name" value="HisK_dim/P_dom"/>
</dbReference>
<dbReference type="Gene3D" id="3.30.565.10">
    <property type="entry name" value="Histidine kinase-like ATPase, C-terminal domain"/>
    <property type="match status" value="1"/>
</dbReference>
<evidence type="ECO:0000256" key="2">
    <source>
        <dbReference type="ARBA" id="ARBA00012438"/>
    </source>
</evidence>
<dbReference type="InterPro" id="IPR036890">
    <property type="entry name" value="HATPase_C_sf"/>
</dbReference>
<gene>
    <name evidence="8" type="ORF">DZC75_09025</name>
</gene>
<dbReference type="InterPro" id="IPR011006">
    <property type="entry name" value="CheY-like_superfamily"/>
</dbReference>
<dbReference type="PRINTS" id="PR00344">
    <property type="entry name" value="BCTRLSENSOR"/>
</dbReference>
<keyword evidence="4 8" id="KW-0808">Transferase</keyword>
<dbReference type="InterPro" id="IPR004358">
    <property type="entry name" value="Sig_transdc_His_kin-like_C"/>
</dbReference>